<protein>
    <recommendedName>
        <fullName evidence="1">Bacteriophage Mu GpT domain-containing protein</fullName>
    </recommendedName>
</protein>
<accession>A0AA92C585</accession>
<proteinExistence type="predicted"/>
<gene>
    <name evidence="2" type="ORF">DC430_00395</name>
</gene>
<organism evidence="2 3">
    <name type="scientific">Rhizobium rhizogenes</name>
    <name type="common">Agrobacterium rhizogenes</name>
    <dbReference type="NCBI Taxonomy" id="359"/>
    <lineage>
        <taxon>Bacteria</taxon>
        <taxon>Pseudomonadati</taxon>
        <taxon>Pseudomonadota</taxon>
        <taxon>Alphaproteobacteria</taxon>
        <taxon>Hyphomicrobiales</taxon>
        <taxon>Rhizobiaceae</taxon>
        <taxon>Rhizobium/Agrobacterium group</taxon>
        <taxon>Rhizobium</taxon>
    </lineage>
</organism>
<evidence type="ECO:0000313" key="2">
    <source>
        <dbReference type="EMBL" id="PVE56307.1"/>
    </source>
</evidence>
<dbReference type="Proteomes" id="UP000244335">
    <property type="component" value="Unassembled WGS sequence"/>
</dbReference>
<dbReference type="AlphaFoldDB" id="A0AA92C585"/>
<sequence length="298" mass="33144">MARVITPELLAAAQRGFNTSFQKGFAGTTAIYASLATIVNSSSSEETYGWLGDMPKLREWIGDRQIKALSSKGYTIKNRKFEATITVSRDDIEDDKLNLYAPRFEMLGQSASTHPDEVLFELINAAFTTDCFDGQYFFDVDHPVGKPGSQTSVSNMQAGSGEPWILVDMSRPLKPFIFQKRRDYSFVAKEDGKSSDHVFMRDEYLYGTDARVSAGFGFWQMAFGSKAELTAANLRAAFSAMKNFSDDEGRKLGIRPTHLITGNGNYFKARDILESEKIDGSTNTNRNLVQIIEAPLLG</sequence>
<dbReference type="Pfam" id="PF10124">
    <property type="entry name" value="Mu-like_gpT"/>
    <property type="match status" value="1"/>
</dbReference>
<name>A0AA92C585_RHIRH</name>
<dbReference type="InterPro" id="IPR018774">
    <property type="entry name" value="Phage_Mu_GpT"/>
</dbReference>
<evidence type="ECO:0000259" key="1">
    <source>
        <dbReference type="Pfam" id="PF10124"/>
    </source>
</evidence>
<dbReference type="EMBL" id="QDFR01000001">
    <property type="protein sequence ID" value="PVE56307.1"/>
    <property type="molecule type" value="Genomic_DNA"/>
</dbReference>
<evidence type="ECO:0000313" key="3">
    <source>
        <dbReference type="Proteomes" id="UP000244335"/>
    </source>
</evidence>
<comment type="caution">
    <text evidence="2">The sequence shown here is derived from an EMBL/GenBank/DDBJ whole genome shotgun (WGS) entry which is preliminary data.</text>
</comment>
<reference evidence="2 3" key="1">
    <citation type="submission" date="2018-04" db="EMBL/GenBank/DDBJ databases">
        <authorList>
            <person name="Hagen T."/>
        </authorList>
    </citation>
    <scope>NUCLEOTIDE SEQUENCE [LARGE SCALE GENOMIC DNA]</scope>
    <source>
        <strain evidence="2 3">TPD7009</strain>
    </source>
</reference>
<feature type="domain" description="Bacteriophage Mu GpT" evidence="1">
    <location>
        <begin position="11"/>
        <end position="296"/>
    </location>
</feature>
<dbReference type="RefSeq" id="WP_116493674.1">
    <property type="nucleotide sequence ID" value="NZ_QDFR01000001.1"/>
</dbReference>